<reference evidence="2 3" key="1">
    <citation type="submission" date="2024-04" db="EMBL/GenBank/DDBJ databases">
        <title>Phyllosticta paracitricarpa is synonymous to the EU quarantine fungus P. citricarpa based on phylogenomic analyses.</title>
        <authorList>
            <consortium name="Lawrence Berkeley National Laboratory"/>
            <person name="Van Ingen-Buijs V.A."/>
            <person name="Van Westerhoven A.C."/>
            <person name="Haridas S."/>
            <person name="Skiadas P."/>
            <person name="Martin F."/>
            <person name="Groenewald J.Z."/>
            <person name="Crous P.W."/>
            <person name="Seidl M.F."/>
        </authorList>
    </citation>
    <scope>NUCLEOTIDE SEQUENCE [LARGE SCALE GENOMIC DNA]</scope>
    <source>
        <strain evidence="2 3">CBS 123374</strain>
    </source>
</reference>
<evidence type="ECO:0000313" key="2">
    <source>
        <dbReference type="EMBL" id="KAK8230335.1"/>
    </source>
</evidence>
<evidence type="ECO:0008006" key="4">
    <source>
        <dbReference type="Google" id="ProtNLM"/>
    </source>
</evidence>
<keyword evidence="3" id="KW-1185">Reference proteome</keyword>
<feature type="region of interest" description="Disordered" evidence="1">
    <location>
        <begin position="143"/>
        <end position="164"/>
    </location>
</feature>
<comment type="caution">
    <text evidence="2">The sequence shown here is derived from an EMBL/GenBank/DDBJ whole genome shotgun (WGS) entry which is preliminary data.</text>
</comment>
<name>A0ABR1YHF6_9PEZI</name>
<accession>A0ABR1YHF6</accession>
<protein>
    <recommendedName>
        <fullName evidence="4">Secreted protein</fullName>
    </recommendedName>
</protein>
<sequence>MNRDVQSSMSFLAIVVCVSRPVRFSLVVVCNVQLARMRGFHHPLLTQKGPLHFVVHKANKSDSKSSVPQLCIHMVIWLVSFRKLRPSTSSSSRIQSSPVQSADRPLHQPARQTDRHRAPSPRSLTNASICCCSASLRPLFSTHRSHQTRINKSRPTLARPPGSRRGIARASHLLWYRPPGCWLRRDGGLRTEMRLRQERAGRWFEVYLRSSQSGVLVVCVRCGYWAKGPEAAGSCIARLDVSNSPVHLITTSLHQAGIEVEGVCKCQMSCQT</sequence>
<evidence type="ECO:0000256" key="1">
    <source>
        <dbReference type="SAM" id="MobiDB-lite"/>
    </source>
</evidence>
<proteinExistence type="predicted"/>
<feature type="compositionally biased region" description="Low complexity" evidence="1">
    <location>
        <begin position="89"/>
        <end position="101"/>
    </location>
</feature>
<dbReference type="Proteomes" id="UP001492380">
    <property type="component" value="Unassembled WGS sequence"/>
</dbReference>
<evidence type="ECO:0000313" key="3">
    <source>
        <dbReference type="Proteomes" id="UP001492380"/>
    </source>
</evidence>
<organism evidence="2 3">
    <name type="scientific">Phyllosticta capitalensis</name>
    <dbReference type="NCBI Taxonomy" id="121624"/>
    <lineage>
        <taxon>Eukaryota</taxon>
        <taxon>Fungi</taxon>
        <taxon>Dikarya</taxon>
        <taxon>Ascomycota</taxon>
        <taxon>Pezizomycotina</taxon>
        <taxon>Dothideomycetes</taxon>
        <taxon>Dothideomycetes incertae sedis</taxon>
        <taxon>Botryosphaeriales</taxon>
        <taxon>Phyllostictaceae</taxon>
        <taxon>Phyllosticta</taxon>
    </lineage>
</organism>
<feature type="compositionally biased region" description="Basic residues" evidence="1">
    <location>
        <begin position="143"/>
        <end position="152"/>
    </location>
</feature>
<feature type="region of interest" description="Disordered" evidence="1">
    <location>
        <begin position="89"/>
        <end position="124"/>
    </location>
</feature>
<gene>
    <name evidence="2" type="ORF">HDK90DRAFT_317409</name>
</gene>
<dbReference type="EMBL" id="JBBWRZ010000008">
    <property type="protein sequence ID" value="KAK8230335.1"/>
    <property type="molecule type" value="Genomic_DNA"/>
</dbReference>